<keyword evidence="3" id="KW-1185">Reference proteome</keyword>
<proteinExistence type="predicted"/>
<dbReference type="AlphaFoldDB" id="A0ABD3N9U1"/>
<feature type="compositionally biased region" description="Low complexity" evidence="1">
    <location>
        <begin position="92"/>
        <end position="105"/>
    </location>
</feature>
<sequence length="820" mass="91211">MVSFRGLQRRGFYSYIQSDANPTRERGSGRGRACAVLARADAMVVVVSDPSSFVVGVNVERGRGMAKRRCDRRPLLAVVVLGAASSMAIHSAMSKTSTSSHTASSPDDVVRSWPTASGRVGGRRSAGMHVCTCLDDDDDDFYDPPRRLRWLHIPKTGTSFASTLWSYAASDERRYIDLNVNAHMCDNHANGGVVGTSMYDFVLMRRYPWELYGAPNMIHPSPRNSSSRADPSGGGGRPTTTTTDGGAVPLGLVGGTQHLPLSRGYAWDRRGSEVYDHNFTVVAFFRRPDDRIVSAYYDGRHANGFVGELYREVVKASTQRRRGEHSCTIEKNVTTGVGTGTTTNTTTTTYRNPLECYARFPGIAGCASRMLTGGTCADGASRGDGVDGVEEAVEIVGHLDFVGLTEEWDESVCHFHRLFGRRRAAVVNSDFGDIDDEDDGGTRRRIRRRRRRAHPLQGEFGNVHKSAKKKVFDVEDLNGFLDAADEAVYEAARLRFEKMVGHEGGERCHRYMTWEEIDAAAEGGAGHYLPDLVRDEDGRVCEPMTCSDLRKQCGEWDDGCGRTVICGLCDPGRTGLPSTWRVKCVEGECIDYCPPWDERGLWFLSDDSPSSDMKKIGEAMGISDVRRHLSPVDAVRICQMACDIETQSRRGLESFVNTGLCRCGKPAKILSKNLTSLDFSKAHDMDAACHTNKARKDAVLTSWETQPVCCPYIDRQTKIPIGWKRLYTFGAFNVEGEYFDHVRMECGAFKECELAGRARGAEVIVFDSFNKLCYFVRNVFDLKDMYTVTKDNYMRYTMDLRSRVRPFIARTKDGRLSKPA</sequence>
<protein>
    <submittedName>
        <fullName evidence="2">Uncharacterized protein</fullName>
    </submittedName>
</protein>
<dbReference type="EMBL" id="JALLAZ020001569">
    <property type="protein sequence ID" value="KAL3772771.1"/>
    <property type="molecule type" value="Genomic_DNA"/>
</dbReference>
<comment type="caution">
    <text evidence="2">The sequence shown here is derived from an EMBL/GenBank/DDBJ whole genome shotgun (WGS) entry which is preliminary data.</text>
</comment>
<name>A0ABD3N9U1_9STRA</name>
<evidence type="ECO:0000256" key="1">
    <source>
        <dbReference type="SAM" id="MobiDB-lite"/>
    </source>
</evidence>
<gene>
    <name evidence="2" type="ORF">ACHAW5_007280</name>
</gene>
<accession>A0ABD3N9U1</accession>
<feature type="region of interest" description="Disordered" evidence="1">
    <location>
        <begin position="220"/>
        <end position="253"/>
    </location>
</feature>
<organism evidence="2 3">
    <name type="scientific">Stephanodiscus triporus</name>
    <dbReference type="NCBI Taxonomy" id="2934178"/>
    <lineage>
        <taxon>Eukaryota</taxon>
        <taxon>Sar</taxon>
        <taxon>Stramenopiles</taxon>
        <taxon>Ochrophyta</taxon>
        <taxon>Bacillariophyta</taxon>
        <taxon>Coscinodiscophyceae</taxon>
        <taxon>Thalassiosirophycidae</taxon>
        <taxon>Stephanodiscales</taxon>
        <taxon>Stephanodiscaceae</taxon>
        <taxon>Stephanodiscus</taxon>
    </lineage>
</organism>
<dbReference type="Proteomes" id="UP001530315">
    <property type="component" value="Unassembled WGS sequence"/>
</dbReference>
<reference evidence="2 3" key="1">
    <citation type="submission" date="2024-10" db="EMBL/GenBank/DDBJ databases">
        <title>Updated reference genomes for cyclostephanoid diatoms.</title>
        <authorList>
            <person name="Roberts W.R."/>
            <person name="Alverson A.J."/>
        </authorList>
    </citation>
    <scope>NUCLEOTIDE SEQUENCE [LARGE SCALE GENOMIC DNA]</scope>
    <source>
        <strain evidence="2 3">AJA276-08</strain>
    </source>
</reference>
<evidence type="ECO:0000313" key="3">
    <source>
        <dbReference type="Proteomes" id="UP001530315"/>
    </source>
</evidence>
<dbReference type="InterPro" id="IPR027417">
    <property type="entry name" value="P-loop_NTPase"/>
</dbReference>
<dbReference type="Gene3D" id="3.40.50.300">
    <property type="entry name" value="P-loop containing nucleotide triphosphate hydrolases"/>
    <property type="match status" value="1"/>
</dbReference>
<feature type="region of interest" description="Disordered" evidence="1">
    <location>
        <begin position="92"/>
        <end position="120"/>
    </location>
</feature>
<evidence type="ECO:0000313" key="2">
    <source>
        <dbReference type="EMBL" id="KAL3772771.1"/>
    </source>
</evidence>